<evidence type="ECO:0008006" key="3">
    <source>
        <dbReference type="Google" id="ProtNLM"/>
    </source>
</evidence>
<name>A0A7W4ITA7_9PROT</name>
<dbReference type="AlphaFoldDB" id="A0A7W4ITA7"/>
<dbReference type="Proteomes" id="UP000559860">
    <property type="component" value="Unassembled WGS sequence"/>
</dbReference>
<dbReference type="PROSITE" id="PS51257">
    <property type="entry name" value="PROKAR_LIPOPROTEIN"/>
    <property type="match status" value="1"/>
</dbReference>
<protein>
    <recommendedName>
        <fullName evidence="3">Lipoprotein</fullName>
    </recommendedName>
</protein>
<evidence type="ECO:0000313" key="1">
    <source>
        <dbReference type="EMBL" id="MBB2168518.1"/>
    </source>
</evidence>
<dbReference type="InterPro" id="IPR019027">
    <property type="entry name" value="Pilus_biogenesis_CpaD-related"/>
</dbReference>
<keyword evidence="2" id="KW-1185">Reference proteome</keyword>
<reference evidence="1 2" key="1">
    <citation type="submission" date="2020-04" db="EMBL/GenBank/DDBJ databases">
        <title>Description of novel Gluconacetobacter.</title>
        <authorList>
            <person name="Sombolestani A."/>
        </authorList>
    </citation>
    <scope>NUCLEOTIDE SEQUENCE [LARGE SCALE GENOMIC DNA]</scope>
    <source>
        <strain evidence="1 2">LMG 27801</strain>
    </source>
</reference>
<comment type="caution">
    <text evidence="1">The sequence shown here is derived from an EMBL/GenBank/DDBJ whole genome shotgun (WGS) entry which is preliminary data.</text>
</comment>
<sequence length="112" mass="11651">MRHFRGDLLFCALAFLSSCSSLEPYRKPYAWHPAGANEANLAAMVADPHDLARGRSDQETDGQAAVLAIEHVREDKPKRLPSTSGIFGGGMGSGSGLAAGGNGGLPVSAYGH</sequence>
<evidence type="ECO:0000313" key="2">
    <source>
        <dbReference type="Proteomes" id="UP000559860"/>
    </source>
</evidence>
<dbReference type="Pfam" id="PF09476">
    <property type="entry name" value="Pilus_CpaD"/>
    <property type="match status" value="1"/>
</dbReference>
<organism evidence="1 2">
    <name type="scientific">Gluconacetobacter aggeris</name>
    <dbReference type="NCBI Taxonomy" id="1286186"/>
    <lineage>
        <taxon>Bacteria</taxon>
        <taxon>Pseudomonadati</taxon>
        <taxon>Pseudomonadota</taxon>
        <taxon>Alphaproteobacteria</taxon>
        <taxon>Acetobacterales</taxon>
        <taxon>Acetobacteraceae</taxon>
        <taxon>Gluconacetobacter</taxon>
    </lineage>
</organism>
<dbReference type="RefSeq" id="WP_182986094.1">
    <property type="nucleotide sequence ID" value="NZ_JABEQD010000005.1"/>
</dbReference>
<accession>A0A7W4ITA7</accession>
<gene>
    <name evidence="1" type="ORF">HLH36_09170</name>
</gene>
<dbReference type="EMBL" id="JABEQD010000005">
    <property type="protein sequence ID" value="MBB2168518.1"/>
    <property type="molecule type" value="Genomic_DNA"/>
</dbReference>
<proteinExistence type="predicted"/>